<accession>A0AAQ0BS09</accession>
<sequence length="354" mass="38102">MTLETPSPATRYTDLLEPVSSDAPCGADLEYDPAFVMLQAAVAPRVEAQYGDFVELPPPANWAEIERECRALLLRTKDIRVAVILLRCRVRLEGATGLSDALAFLQSLFERYGEALHPLPVADGERDPVAYVNAIAALADHDGVLSDVRDIALPRAAGLKLHLRDVDKALATPRPKDALAPESVVRALRELWNRRDAVLVSLADAQQRLDTLTAWCAEAFGADAPDLGALARLLQPFAPVRLNGEGSAAPDMPAAPQAAGNDARADAPPSANAAATAQPGANDGGTVGALPDDVDRWAALATLRDTRLWFERKEPSSPVIVLLRQCERMVGKRFSELVHLIPADLLAKWDAIDD</sequence>
<dbReference type="InterPro" id="IPR010657">
    <property type="entry name" value="ImpA_N"/>
</dbReference>
<proteinExistence type="predicted"/>
<dbReference type="Pfam" id="PF06812">
    <property type="entry name" value="ImpA_N"/>
    <property type="match status" value="1"/>
</dbReference>
<evidence type="ECO:0000313" key="3">
    <source>
        <dbReference type="EMBL" id="QPQ90910.1"/>
    </source>
</evidence>
<feature type="compositionally biased region" description="Low complexity" evidence="1">
    <location>
        <begin position="248"/>
        <end position="281"/>
    </location>
</feature>
<dbReference type="EMBL" id="CP099583">
    <property type="protein sequence ID" value="USS43054.1"/>
    <property type="molecule type" value="Genomic_DNA"/>
</dbReference>
<dbReference type="PANTHER" id="PTHR37951:SF1">
    <property type="entry name" value="TYPE VI SECRETION SYSTEM COMPONENT TSSA1"/>
    <property type="match status" value="1"/>
</dbReference>
<evidence type="ECO:0000313" key="6">
    <source>
        <dbReference type="Proteomes" id="UP001056386"/>
    </source>
</evidence>
<evidence type="ECO:0000313" key="5">
    <source>
        <dbReference type="Proteomes" id="UP000594892"/>
    </source>
</evidence>
<dbReference type="PANTHER" id="PTHR37951">
    <property type="entry name" value="CYTOPLASMIC PROTEIN-RELATED"/>
    <property type="match status" value="1"/>
</dbReference>
<dbReference type="AlphaFoldDB" id="A0AAQ0BS09"/>
<dbReference type="InterPro" id="IPR017740">
    <property type="entry name" value="TssA-like"/>
</dbReference>
<name>A0AAQ0BS09_BURGL</name>
<keyword evidence="6" id="KW-1185">Reference proteome</keyword>
<evidence type="ECO:0000256" key="1">
    <source>
        <dbReference type="SAM" id="MobiDB-lite"/>
    </source>
</evidence>
<reference evidence="3 5" key="1">
    <citation type="submission" date="2020-12" db="EMBL/GenBank/DDBJ databases">
        <title>FDA dAtabase for Regulatory Grade micrObial Sequences (FDA-ARGOS): Supporting development and validation of Infectious Disease Dx tests.</title>
        <authorList>
            <person name="Minogue T."/>
            <person name="Wolcott M."/>
            <person name="Wasieloski L."/>
            <person name="Aguilar W."/>
            <person name="Moore D."/>
            <person name="Jaissle J."/>
            <person name="Tallon L."/>
            <person name="Sadzewicz L."/>
            <person name="Zhao X."/>
            <person name="Boylan J."/>
            <person name="Ott S."/>
            <person name="Bowen H."/>
            <person name="Vavikolanu K."/>
            <person name="Mehta A."/>
            <person name="Aluvathingal J."/>
            <person name="Nadendla S."/>
            <person name="Yan Y."/>
            <person name="Sichtig H."/>
        </authorList>
    </citation>
    <scope>NUCLEOTIDE SEQUENCE [LARGE SCALE GENOMIC DNA]</scope>
    <source>
        <strain evidence="3 5">FDAARGOS_949</strain>
    </source>
</reference>
<dbReference type="Proteomes" id="UP001056386">
    <property type="component" value="Chromosome 2"/>
</dbReference>
<protein>
    <submittedName>
        <fullName evidence="3">Type VI secretion system ImpA family N-terminal domain-containing protein</fullName>
    </submittedName>
</protein>
<gene>
    <name evidence="3" type="ORF">I6H06_04045</name>
    <name evidence="4" type="ORF">NFI99_00740</name>
</gene>
<evidence type="ECO:0000259" key="2">
    <source>
        <dbReference type="Pfam" id="PF06812"/>
    </source>
</evidence>
<evidence type="ECO:0000313" key="4">
    <source>
        <dbReference type="EMBL" id="USS43054.1"/>
    </source>
</evidence>
<dbReference type="Proteomes" id="UP000594892">
    <property type="component" value="Chromosome 1"/>
</dbReference>
<feature type="region of interest" description="Disordered" evidence="1">
    <location>
        <begin position="244"/>
        <end position="289"/>
    </location>
</feature>
<dbReference type="RefSeq" id="WP_012733040.1">
    <property type="nucleotide sequence ID" value="NZ_CP021075.1"/>
</dbReference>
<feature type="domain" description="ImpA N-terminal" evidence="2">
    <location>
        <begin position="16"/>
        <end position="139"/>
    </location>
</feature>
<organism evidence="3 5">
    <name type="scientific">Burkholderia glumae</name>
    <name type="common">Pseudomonas glumae</name>
    <dbReference type="NCBI Taxonomy" id="337"/>
    <lineage>
        <taxon>Bacteria</taxon>
        <taxon>Pseudomonadati</taxon>
        <taxon>Pseudomonadota</taxon>
        <taxon>Betaproteobacteria</taxon>
        <taxon>Burkholderiales</taxon>
        <taxon>Burkholderiaceae</taxon>
        <taxon>Burkholderia</taxon>
    </lineage>
</organism>
<dbReference type="EMBL" id="CP065600">
    <property type="protein sequence ID" value="QPQ90910.1"/>
    <property type="molecule type" value="Genomic_DNA"/>
</dbReference>
<reference evidence="4" key="2">
    <citation type="submission" date="2022-06" db="EMBL/GenBank/DDBJ databases">
        <title>Draft genome sequence of Burkholderia glumae strain GR20004 isolated from rice panicle showing bacterial panicle blight.</title>
        <authorList>
            <person name="Choi S.Y."/>
            <person name="Lee Y.H."/>
        </authorList>
    </citation>
    <scope>NUCLEOTIDE SEQUENCE</scope>
    <source>
        <strain evidence="4">GR20004</strain>
    </source>
</reference>
<dbReference type="GeneID" id="45693569"/>